<dbReference type="EMBL" id="BMLN01000002">
    <property type="protein sequence ID" value="GGN94968.1"/>
    <property type="molecule type" value="Genomic_DNA"/>
</dbReference>
<evidence type="ECO:0000313" key="2">
    <source>
        <dbReference type="EMBL" id="GGN94968.1"/>
    </source>
</evidence>
<name>A0ABQ2KWQ5_9BACL</name>
<dbReference type="PANTHER" id="PTHR43581:SF2">
    <property type="entry name" value="EXCINUCLEASE ATPASE SUBUNIT"/>
    <property type="match status" value="1"/>
</dbReference>
<reference evidence="3" key="1">
    <citation type="journal article" date="2019" name="Int. J. Syst. Evol. Microbiol.">
        <title>The Global Catalogue of Microorganisms (GCM) 10K type strain sequencing project: providing services to taxonomists for standard genome sequencing and annotation.</title>
        <authorList>
            <consortium name="The Broad Institute Genomics Platform"/>
            <consortium name="The Broad Institute Genome Sequencing Center for Infectious Disease"/>
            <person name="Wu L."/>
            <person name="Ma J."/>
        </authorList>
    </citation>
    <scope>NUCLEOTIDE SEQUENCE [LARGE SCALE GENOMIC DNA]</scope>
    <source>
        <strain evidence="3">CGMCC 1.6964</strain>
    </source>
</reference>
<dbReference type="RefSeq" id="WP_018976997.1">
    <property type="nucleotide sequence ID" value="NZ_BMLN01000002.1"/>
</dbReference>
<dbReference type="SUPFAM" id="SSF52540">
    <property type="entry name" value="P-loop containing nucleoside triphosphate hydrolases"/>
    <property type="match status" value="1"/>
</dbReference>
<evidence type="ECO:0000313" key="3">
    <source>
        <dbReference type="Proteomes" id="UP000606653"/>
    </source>
</evidence>
<dbReference type="PANTHER" id="PTHR43581">
    <property type="entry name" value="ATP/GTP PHOSPHATASE"/>
    <property type="match status" value="1"/>
</dbReference>
<dbReference type="InterPro" id="IPR027417">
    <property type="entry name" value="P-loop_NTPase"/>
</dbReference>
<keyword evidence="3" id="KW-1185">Reference proteome</keyword>
<comment type="caution">
    <text evidence="2">The sequence shown here is derived from an EMBL/GenBank/DDBJ whole genome shotgun (WGS) entry which is preliminary data.</text>
</comment>
<proteinExistence type="predicted"/>
<protein>
    <recommendedName>
        <fullName evidence="1">Rad50/SbcC-type AAA domain-containing protein</fullName>
    </recommendedName>
</protein>
<sequence>MRLLNVTLSGIKKYTKPQSFNFEDSTSINTLSGRNGAGKTTIFAAVMQVQKAFFITRMQNVVTSAEYEKLSTKLGQELYNSSFEKGSYIEVTFEFDKKDRALIAPSNVFDENFKLYWPEDLEENHTCKVTAKLKVHGILQNTAQWSIFLDDRDNAILGAFWNLENPRNVVAFINSSKNIVEQDVMFDNLKLRPSRKPVNSISSVVYFAIEPESAFEKLYELMVNDYLYEKMNPVNRKTSSPRNDIYYHVTKVLFDYLSPHLMLKNLSFVQKEDQFVITAQQRIVGKSSAYDMRGFSAGEKLLWYSLLFINYTKSMGILIIDEPENHLHEELASKLVALLQGLVEAEDYKKFINTLGNRNNVRLPSLEKELLKEYVFFRLSQVFLLTHSKSLIYQNFTNGKNFALQNNTVSVIDYESCERVLRDIGLSYVNDKVLFVEGQTDVVLLEKVVGQYNIKVKELDNCNEIIKVFKSVKQIKDLLKDPIFVFMIDRDTRSNEEIEKLRNEDEEYFEKHFIILDKHELENYYLEPSVLEEALKTFEHPTDLVYQAPSLQNIEEIIFEVANLKLDDTKRKYLNYNLNNTIGKMNSLIKRRDLKVDTIQNHEQHIEEILSGENFEKIKRELIEHFEAMEQSFSESNWRSNWRELMDGKSVYSLVINRLSQGCPGDENSLKRRVTEILLSSRDTEFKRLTNQIFRMFNIVEGPIRDTTFEETI</sequence>
<accession>A0ABQ2KWQ5</accession>
<feature type="domain" description="Rad50/SbcC-type AAA" evidence="1">
    <location>
        <begin position="6"/>
        <end position="124"/>
    </location>
</feature>
<gene>
    <name evidence="2" type="ORF">GCM10010969_10190</name>
</gene>
<dbReference type="Gene3D" id="3.40.50.300">
    <property type="entry name" value="P-loop containing nucleotide triphosphate hydrolases"/>
    <property type="match status" value="2"/>
</dbReference>
<dbReference type="Pfam" id="PF13476">
    <property type="entry name" value="AAA_23"/>
    <property type="match status" value="1"/>
</dbReference>
<evidence type="ECO:0000259" key="1">
    <source>
        <dbReference type="Pfam" id="PF13476"/>
    </source>
</evidence>
<organism evidence="2 3">
    <name type="scientific">Saccharibacillus kuerlensis</name>
    <dbReference type="NCBI Taxonomy" id="459527"/>
    <lineage>
        <taxon>Bacteria</taxon>
        <taxon>Bacillati</taxon>
        <taxon>Bacillota</taxon>
        <taxon>Bacilli</taxon>
        <taxon>Bacillales</taxon>
        <taxon>Paenibacillaceae</taxon>
        <taxon>Saccharibacillus</taxon>
    </lineage>
</organism>
<dbReference type="Proteomes" id="UP000606653">
    <property type="component" value="Unassembled WGS sequence"/>
</dbReference>
<dbReference type="InterPro" id="IPR038729">
    <property type="entry name" value="Rad50/SbcC_AAA"/>
</dbReference>
<dbReference type="InterPro" id="IPR051396">
    <property type="entry name" value="Bact_Antivir_Def_Nuclease"/>
</dbReference>